<evidence type="ECO:0000256" key="2">
    <source>
        <dbReference type="ARBA" id="ARBA00022597"/>
    </source>
</evidence>
<dbReference type="Proteomes" id="UP000242258">
    <property type="component" value="Unassembled WGS sequence"/>
</dbReference>
<reference evidence="6" key="1">
    <citation type="submission" date="2016-09" db="EMBL/GenBank/DDBJ databases">
        <authorList>
            <person name="Wan X."/>
            <person name="Hou S."/>
        </authorList>
    </citation>
    <scope>NUCLEOTIDE SEQUENCE [LARGE SCALE GENOMIC DNA]</scope>
    <source>
        <strain evidence="6">KH87</strain>
    </source>
</reference>
<evidence type="ECO:0000256" key="3">
    <source>
        <dbReference type="ARBA" id="ARBA00022679"/>
    </source>
</evidence>
<comment type="caution">
    <text evidence="5">The sequence shown here is derived from an EMBL/GenBank/DDBJ whole genome shotgun (WGS) entry which is preliminary data.</text>
</comment>
<evidence type="ECO:0000259" key="4">
    <source>
        <dbReference type="Pfam" id="PF00358"/>
    </source>
</evidence>
<name>A0A1E7Q6N8_9GAMM</name>
<dbReference type="EMBL" id="MKEK01000001">
    <property type="protein sequence ID" value="OEY69845.1"/>
    <property type="molecule type" value="Genomic_DNA"/>
</dbReference>
<dbReference type="RefSeq" id="WP_070049414.1">
    <property type="nucleotide sequence ID" value="NZ_CBCSDO010000007.1"/>
</dbReference>
<accession>A0A1E7Q6N8</accession>
<feature type="domain" description="PTS EIIA type-1" evidence="4">
    <location>
        <begin position="20"/>
        <end position="129"/>
    </location>
</feature>
<dbReference type="AlphaFoldDB" id="A0A1E7Q6N8"/>
<keyword evidence="6" id="KW-1185">Reference proteome</keyword>
<dbReference type="InterPro" id="IPR001127">
    <property type="entry name" value="PTS_EIIA_1_perm"/>
</dbReference>
<dbReference type="SUPFAM" id="SSF51261">
    <property type="entry name" value="Duplicated hybrid motif"/>
    <property type="match status" value="1"/>
</dbReference>
<evidence type="ECO:0000313" key="5">
    <source>
        <dbReference type="EMBL" id="OEY69845.1"/>
    </source>
</evidence>
<dbReference type="InterPro" id="IPR011055">
    <property type="entry name" value="Dup_hybrid_motif"/>
</dbReference>
<gene>
    <name evidence="5" type="ORF">BI198_09940</name>
</gene>
<protein>
    <recommendedName>
        <fullName evidence="4">PTS EIIA type-1 domain-containing protein</fullName>
    </recommendedName>
</protein>
<dbReference type="Pfam" id="PF00358">
    <property type="entry name" value="PTS_EIIA_1"/>
    <property type="match status" value="1"/>
</dbReference>
<keyword evidence="3" id="KW-0808">Transferase</keyword>
<dbReference type="Gene3D" id="2.70.70.10">
    <property type="entry name" value="Glucose Permease (Domain IIA)"/>
    <property type="match status" value="1"/>
</dbReference>
<dbReference type="STRING" id="1628148.BI198_09940"/>
<dbReference type="GO" id="GO:0016740">
    <property type="term" value="F:transferase activity"/>
    <property type="evidence" value="ECO:0007669"/>
    <property type="project" value="UniProtKB-KW"/>
</dbReference>
<evidence type="ECO:0000256" key="1">
    <source>
        <dbReference type="ARBA" id="ARBA00022448"/>
    </source>
</evidence>
<keyword evidence="1" id="KW-0813">Transport</keyword>
<proteinExistence type="predicted"/>
<sequence length="166" mass="18761">MVNTALQWLPQLRDIRGIGIKSPISGDIFPLTEHADPLYHSMLLDQALCIKLHQGTIKAPFTGKFTACLDGNRRLRFTHKSGVILQLDLPFALFEQHTKAIRRLTITAIDIEAGQDILQIEQHWLHSHQPIFCVLMLLPHPMIKALFSSQRKVIAAHNAAIIIQTH</sequence>
<dbReference type="GO" id="GO:0009401">
    <property type="term" value="P:phosphoenolpyruvate-dependent sugar phosphotransferase system"/>
    <property type="evidence" value="ECO:0007669"/>
    <property type="project" value="InterPro"/>
</dbReference>
<organism evidence="5 6">
    <name type="scientific">Rheinheimera salexigens</name>
    <dbReference type="NCBI Taxonomy" id="1628148"/>
    <lineage>
        <taxon>Bacteria</taxon>
        <taxon>Pseudomonadati</taxon>
        <taxon>Pseudomonadota</taxon>
        <taxon>Gammaproteobacteria</taxon>
        <taxon>Chromatiales</taxon>
        <taxon>Chromatiaceae</taxon>
        <taxon>Rheinheimera</taxon>
    </lineage>
</organism>
<dbReference type="OrthoDB" id="5766769at2"/>
<evidence type="ECO:0000313" key="6">
    <source>
        <dbReference type="Proteomes" id="UP000242258"/>
    </source>
</evidence>
<keyword evidence="2" id="KW-0762">Sugar transport</keyword>